<keyword evidence="3" id="KW-1185">Reference proteome</keyword>
<dbReference type="AlphaFoldDB" id="A0A5D2R526"/>
<name>A0A5D2R526_GOSTO</name>
<accession>A0A5D2R526</accession>
<reference evidence="2 3" key="1">
    <citation type="submission" date="2019-07" db="EMBL/GenBank/DDBJ databases">
        <title>WGS assembly of Gossypium tomentosum.</title>
        <authorList>
            <person name="Chen Z.J."/>
            <person name="Sreedasyam A."/>
            <person name="Ando A."/>
            <person name="Song Q."/>
            <person name="De L."/>
            <person name="Hulse-Kemp A."/>
            <person name="Ding M."/>
            <person name="Ye W."/>
            <person name="Kirkbride R."/>
            <person name="Jenkins J."/>
            <person name="Plott C."/>
            <person name="Lovell J."/>
            <person name="Lin Y.-M."/>
            <person name="Vaughn R."/>
            <person name="Liu B."/>
            <person name="Li W."/>
            <person name="Simpson S."/>
            <person name="Scheffler B."/>
            <person name="Saski C."/>
            <person name="Grover C."/>
            <person name="Hu G."/>
            <person name="Conover J."/>
            <person name="Carlson J."/>
            <person name="Shu S."/>
            <person name="Boston L."/>
            <person name="Williams M."/>
            <person name="Peterson D."/>
            <person name="Mcgee K."/>
            <person name="Jones D."/>
            <person name="Wendel J."/>
            <person name="Stelly D."/>
            <person name="Grimwood J."/>
            <person name="Schmutz J."/>
        </authorList>
    </citation>
    <scope>NUCLEOTIDE SEQUENCE [LARGE SCALE GENOMIC DNA]</scope>
    <source>
        <strain evidence="2">7179.01</strain>
    </source>
</reference>
<feature type="region of interest" description="Disordered" evidence="1">
    <location>
        <begin position="1"/>
        <end position="20"/>
    </location>
</feature>
<proteinExistence type="predicted"/>
<evidence type="ECO:0000313" key="3">
    <source>
        <dbReference type="Proteomes" id="UP000322667"/>
    </source>
</evidence>
<organism evidence="2 3">
    <name type="scientific">Gossypium tomentosum</name>
    <name type="common">Hawaiian cotton</name>
    <name type="synonym">Gossypium sandvicense</name>
    <dbReference type="NCBI Taxonomy" id="34277"/>
    <lineage>
        <taxon>Eukaryota</taxon>
        <taxon>Viridiplantae</taxon>
        <taxon>Streptophyta</taxon>
        <taxon>Embryophyta</taxon>
        <taxon>Tracheophyta</taxon>
        <taxon>Spermatophyta</taxon>
        <taxon>Magnoliopsida</taxon>
        <taxon>eudicotyledons</taxon>
        <taxon>Gunneridae</taxon>
        <taxon>Pentapetalae</taxon>
        <taxon>rosids</taxon>
        <taxon>malvids</taxon>
        <taxon>Malvales</taxon>
        <taxon>Malvaceae</taxon>
        <taxon>Malvoideae</taxon>
        <taxon>Gossypium</taxon>
    </lineage>
</organism>
<sequence>MPSQPENPREESPSSHFDSVLTMERGLRRRYLGVQVLDAWRMACGGGLARGDVRR</sequence>
<evidence type="ECO:0000256" key="1">
    <source>
        <dbReference type="SAM" id="MobiDB-lite"/>
    </source>
</evidence>
<dbReference type="EMBL" id="CM017612">
    <property type="protein sequence ID" value="TYI34905.1"/>
    <property type="molecule type" value="Genomic_DNA"/>
</dbReference>
<evidence type="ECO:0000313" key="2">
    <source>
        <dbReference type="EMBL" id="TYI34905.1"/>
    </source>
</evidence>
<dbReference type="Proteomes" id="UP000322667">
    <property type="component" value="Chromosome A03"/>
</dbReference>
<protein>
    <submittedName>
        <fullName evidence="2">Uncharacterized protein</fullName>
    </submittedName>
</protein>
<gene>
    <name evidence="2" type="ORF">ES332_A03G040500v1</name>
</gene>